<dbReference type="AlphaFoldDB" id="A0A4R2PRV9"/>
<evidence type="ECO:0000313" key="4">
    <source>
        <dbReference type="EMBL" id="TCP38487.1"/>
    </source>
</evidence>
<dbReference type="Pfam" id="PF03641">
    <property type="entry name" value="Lysine_decarbox"/>
    <property type="match status" value="1"/>
</dbReference>
<protein>
    <recommendedName>
        <fullName evidence="3">Cytokinin riboside 5'-monophosphate phosphoribohydrolase</fullName>
        <ecNumber evidence="3">3.2.2.n1</ecNumber>
    </recommendedName>
</protein>
<reference evidence="4 5" key="1">
    <citation type="submission" date="2019-03" db="EMBL/GenBank/DDBJ databases">
        <title>Genomic Encyclopedia of Type Strains, Phase IV (KMG-IV): sequencing the most valuable type-strain genomes for metagenomic binning, comparative biology and taxonomic classification.</title>
        <authorList>
            <person name="Goeker M."/>
        </authorList>
    </citation>
    <scope>NUCLEOTIDE SEQUENCE [LARGE SCALE GENOMIC DNA]</scope>
    <source>
        <strain evidence="4 5">DSM 2132</strain>
    </source>
</reference>
<accession>A0A4R2PRV9</accession>
<dbReference type="NCBIfam" id="TIGR00730">
    <property type="entry name" value="Rossman fold protein, TIGR00730 family"/>
    <property type="match status" value="1"/>
</dbReference>
<keyword evidence="3" id="KW-0378">Hydrolase</keyword>
<organism evidence="4 5">
    <name type="scientific">Rhodothalassium salexigens DSM 2132</name>
    <dbReference type="NCBI Taxonomy" id="1188247"/>
    <lineage>
        <taxon>Bacteria</taxon>
        <taxon>Pseudomonadati</taxon>
        <taxon>Pseudomonadota</taxon>
        <taxon>Alphaproteobacteria</taxon>
        <taxon>Rhodothalassiales</taxon>
        <taxon>Rhodothalassiaceae</taxon>
        <taxon>Rhodothalassium</taxon>
    </lineage>
</organism>
<gene>
    <name evidence="4" type="ORF">EV659_101391</name>
</gene>
<comment type="caution">
    <text evidence="4">The sequence shown here is derived from an EMBL/GenBank/DDBJ whole genome shotgun (WGS) entry which is preliminary data.</text>
</comment>
<dbReference type="EC" id="3.2.2.n1" evidence="3"/>
<keyword evidence="3" id="KW-0203">Cytokinin biosynthesis</keyword>
<dbReference type="GO" id="GO:0005829">
    <property type="term" value="C:cytosol"/>
    <property type="evidence" value="ECO:0007669"/>
    <property type="project" value="TreeGrafter"/>
</dbReference>
<dbReference type="PANTHER" id="PTHR31223:SF70">
    <property type="entry name" value="LOG FAMILY PROTEIN YJL055W"/>
    <property type="match status" value="1"/>
</dbReference>
<dbReference type="InterPro" id="IPR031100">
    <property type="entry name" value="LOG_fam"/>
</dbReference>
<dbReference type="InParanoid" id="A0A4R2PRV9"/>
<keyword evidence="5" id="KW-1185">Reference proteome</keyword>
<comment type="catalytic activity">
    <reaction evidence="1">
        <text>AMP + H2O = D-ribose 5-phosphate + adenine</text>
        <dbReference type="Rhea" id="RHEA:20129"/>
        <dbReference type="ChEBI" id="CHEBI:15377"/>
        <dbReference type="ChEBI" id="CHEBI:16708"/>
        <dbReference type="ChEBI" id="CHEBI:78346"/>
        <dbReference type="ChEBI" id="CHEBI:456215"/>
        <dbReference type="EC" id="3.2.2.4"/>
    </reaction>
</comment>
<sequence length="193" mass="20747">MKRICVYCGSRDGRQPAYLEAARTLGGLLAERGVGLVYGGASIGVMGALANAVLAGGGEVIGVIPRALDDREVGHRGLTELHVVETMHERKNIMSVLSDGFVALPGGLGTLEELFEVWTWAQLGVHRKPVGLLNAGGFYDPLLAFLDHATVEGFIERDHRDLVTVADAPASLLDAMDAYKPSDDRIWLKARQV</sequence>
<evidence type="ECO:0000256" key="1">
    <source>
        <dbReference type="ARBA" id="ARBA00000274"/>
    </source>
</evidence>
<dbReference type="GO" id="GO:0008714">
    <property type="term" value="F:AMP nucleosidase activity"/>
    <property type="evidence" value="ECO:0007669"/>
    <property type="project" value="UniProtKB-EC"/>
</dbReference>
<evidence type="ECO:0000256" key="3">
    <source>
        <dbReference type="RuleBase" id="RU363015"/>
    </source>
</evidence>
<dbReference type="Gene3D" id="3.40.50.450">
    <property type="match status" value="1"/>
</dbReference>
<evidence type="ECO:0000256" key="2">
    <source>
        <dbReference type="ARBA" id="ARBA00006763"/>
    </source>
</evidence>
<dbReference type="EMBL" id="SLXO01000001">
    <property type="protein sequence ID" value="TCP38487.1"/>
    <property type="molecule type" value="Genomic_DNA"/>
</dbReference>
<proteinExistence type="inferred from homology"/>
<name>A0A4R2PRV9_RHOSA</name>
<dbReference type="GO" id="GO:0009691">
    <property type="term" value="P:cytokinin biosynthetic process"/>
    <property type="evidence" value="ECO:0007669"/>
    <property type="project" value="UniProtKB-UniRule"/>
</dbReference>
<comment type="similarity">
    <text evidence="2 3">Belongs to the LOG family.</text>
</comment>
<dbReference type="RefSeq" id="WP_132706944.1">
    <property type="nucleotide sequence ID" value="NZ_JACIGF010000001.1"/>
</dbReference>
<dbReference type="InterPro" id="IPR005269">
    <property type="entry name" value="LOG"/>
</dbReference>
<dbReference type="PANTHER" id="PTHR31223">
    <property type="entry name" value="LOG FAMILY PROTEIN YJL055W"/>
    <property type="match status" value="1"/>
</dbReference>
<dbReference type="OrthoDB" id="9801098at2"/>
<dbReference type="Proteomes" id="UP000295399">
    <property type="component" value="Unassembled WGS sequence"/>
</dbReference>
<dbReference type="SUPFAM" id="SSF102405">
    <property type="entry name" value="MCP/YpsA-like"/>
    <property type="match status" value="1"/>
</dbReference>
<evidence type="ECO:0000313" key="5">
    <source>
        <dbReference type="Proteomes" id="UP000295399"/>
    </source>
</evidence>